<protein>
    <submittedName>
        <fullName evidence="2">Uncharacterized protein</fullName>
    </submittedName>
</protein>
<sequence>MKRSKADFMVAAIGLSRGPISLSSRILHSDNNPDRNCGPIVAPKPYQWHRCDEFIHLWKTYFYLTCLATFTLILDLDCSVFVLPRVRKLEKRLYLLIELITKYEYHRWKDGVCEVHKSMTRDAVESKINNWLRHCPRYAFKNNEDEKINGEEELRQDDSDY</sequence>
<reference evidence="2 3" key="1">
    <citation type="journal article" date="2023" name="Nucleic Acids Res.">
        <title>The hologenome of Daphnia magna reveals possible DNA methylation and microbiome-mediated evolution of the host genome.</title>
        <authorList>
            <person name="Chaturvedi A."/>
            <person name="Li X."/>
            <person name="Dhandapani V."/>
            <person name="Marshall H."/>
            <person name="Kissane S."/>
            <person name="Cuenca-Cambronero M."/>
            <person name="Asole G."/>
            <person name="Calvet F."/>
            <person name="Ruiz-Romero M."/>
            <person name="Marangio P."/>
            <person name="Guigo R."/>
            <person name="Rago D."/>
            <person name="Mirbahai L."/>
            <person name="Eastwood N."/>
            <person name="Colbourne J.K."/>
            <person name="Zhou J."/>
            <person name="Mallon E."/>
            <person name="Orsini L."/>
        </authorList>
    </citation>
    <scope>NUCLEOTIDE SEQUENCE [LARGE SCALE GENOMIC DNA]</scope>
    <source>
        <strain evidence="2">LRV0_1</strain>
    </source>
</reference>
<organism evidence="2 3">
    <name type="scientific">Daphnia magna</name>
    <dbReference type="NCBI Taxonomy" id="35525"/>
    <lineage>
        <taxon>Eukaryota</taxon>
        <taxon>Metazoa</taxon>
        <taxon>Ecdysozoa</taxon>
        <taxon>Arthropoda</taxon>
        <taxon>Crustacea</taxon>
        <taxon>Branchiopoda</taxon>
        <taxon>Diplostraca</taxon>
        <taxon>Cladocera</taxon>
        <taxon>Anomopoda</taxon>
        <taxon>Daphniidae</taxon>
        <taxon>Daphnia</taxon>
    </lineage>
</organism>
<dbReference type="EMBL" id="JAOYFB010000037">
    <property type="protein sequence ID" value="KAK4024972.1"/>
    <property type="molecule type" value="Genomic_DNA"/>
</dbReference>
<keyword evidence="1" id="KW-0472">Membrane</keyword>
<keyword evidence="1" id="KW-1133">Transmembrane helix</keyword>
<keyword evidence="3" id="KW-1185">Reference proteome</keyword>
<proteinExistence type="predicted"/>
<name>A0ABR0AIM0_9CRUS</name>
<evidence type="ECO:0000313" key="3">
    <source>
        <dbReference type="Proteomes" id="UP001234178"/>
    </source>
</evidence>
<keyword evidence="1" id="KW-0812">Transmembrane</keyword>
<gene>
    <name evidence="2" type="ORF">OUZ56_010466</name>
</gene>
<evidence type="ECO:0000313" key="2">
    <source>
        <dbReference type="EMBL" id="KAK4024972.1"/>
    </source>
</evidence>
<feature type="transmembrane region" description="Helical" evidence="1">
    <location>
        <begin position="61"/>
        <end position="83"/>
    </location>
</feature>
<accession>A0ABR0AIM0</accession>
<comment type="caution">
    <text evidence="2">The sequence shown here is derived from an EMBL/GenBank/DDBJ whole genome shotgun (WGS) entry which is preliminary data.</text>
</comment>
<dbReference type="Proteomes" id="UP001234178">
    <property type="component" value="Unassembled WGS sequence"/>
</dbReference>
<evidence type="ECO:0000256" key="1">
    <source>
        <dbReference type="SAM" id="Phobius"/>
    </source>
</evidence>